<gene>
    <name evidence="2" type="ORF">HETSPECPRED_002808</name>
</gene>
<dbReference type="EMBL" id="CAJPDS010000017">
    <property type="protein sequence ID" value="CAF9916264.1"/>
    <property type="molecule type" value="Genomic_DNA"/>
</dbReference>
<keyword evidence="3" id="KW-1185">Reference proteome</keyword>
<evidence type="ECO:0000256" key="1">
    <source>
        <dbReference type="SAM" id="SignalP"/>
    </source>
</evidence>
<feature type="signal peptide" evidence="1">
    <location>
        <begin position="1"/>
        <end position="21"/>
    </location>
</feature>
<proteinExistence type="predicted"/>
<reference evidence="2" key="1">
    <citation type="submission" date="2021-03" db="EMBL/GenBank/DDBJ databases">
        <authorList>
            <person name="Tagirdzhanova G."/>
        </authorList>
    </citation>
    <scope>NUCLEOTIDE SEQUENCE</scope>
</reference>
<dbReference type="AlphaFoldDB" id="A0A8H3F1B0"/>
<evidence type="ECO:0000313" key="3">
    <source>
        <dbReference type="Proteomes" id="UP000664521"/>
    </source>
</evidence>
<dbReference type="Proteomes" id="UP000664521">
    <property type="component" value="Unassembled WGS sequence"/>
</dbReference>
<name>A0A8H3F1B0_9LECA</name>
<feature type="chain" id="PRO_5034299417" evidence="1">
    <location>
        <begin position="22"/>
        <end position="354"/>
    </location>
</feature>
<accession>A0A8H3F1B0</accession>
<evidence type="ECO:0000313" key="2">
    <source>
        <dbReference type="EMBL" id="CAF9916264.1"/>
    </source>
</evidence>
<keyword evidence="1" id="KW-0732">Signal</keyword>
<sequence length="354" mass="39251">MSSPSPCLLIIQTSLSALTLSKTLTPNTPEHTSWYTTLRTLLQYPGVYELHYAERRSSTLKPSDIPETSQPSTPHLDILLSFRTPADHASFRQDPTIASTLSALAPAITPTSHLYIPHTPELALRGLQGDSVEVHHFRVDPRSFPRMHDDGKDDDDAKRRLFEQRLKTYVSLMMDRRRSDAGYGTHLLGLGGKLAVLLAGGVERRSTVRAEYRLLGWTGGWIESWAETAQREDGDGRGLMAKGSGEEGFMLILGWQGAEEAKARMSFLDRLPAKGVRKRRAGVEDAKARWGAELGMVEGDWKAGAEGRTHDVFWPLCVGMAEAEEGAWEEEKKAPNGVTSEIYTDCTRVFAQTT</sequence>
<protein>
    <submittedName>
        <fullName evidence="2">Uncharacterized protein</fullName>
    </submittedName>
</protein>
<comment type="caution">
    <text evidence="2">The sequence shown here is derived from an EMBL/GenBank/DDBJ whole genome shotgun (WGS) entry which is preliminary data.</text>
</comment>
<organism evidence="2 3">
    <name type="scientific">Heterodermia speciosa</name>
    <dbReference type="NCBI Taxonomy" id="116794"/>
    <lineage>
        <taxon>Eukaryota</taxon>
        <taxon>Fungi</taxon>
        <taxon>Dikarya</taxon>
        <taxon>Ascomycota</taxon>
        <taxon>Pezizomycotina</taxon>
        <taxon>Lecanoromycetes</taxon>
        <taxon>OSLEUM clade</taxon>
        <taxon>Lecanoromycetidae</taxon>
        <taxon>Caliciales</taxon>
        <taxon>Physciaceae</taxon>
        <taxon>Heterodermia</taxon>
    </lineage>
</organism>